<dbReference type="Proteomes" id="UP001230426">
    <property type="component" value="Unassembled WGS sequence"/>
</dbReference>
<dbReference type="RefSeq" id="WP_306870405.1">
    <property type="nucleotide sequence ID" value="NZ_JAUSRB010000002.1"/>
</dbReference>
<evidence type="ECO:0000313" key="1">
    <source>
        <dbReference type="EMBL" id="MDP9868047.1"/>
    </source>
</evidence>
<proteinExistence type="predicted"/>
<name>A0ABT9RFH3_9ACTN</name>
<protein>
    <submittedName>
        <fullName evidence="1">Uncharacterized protein</fullName>
    </submittedName>
</protein>
<reference evidence="1 2" key="1">
    <citation type="submission" date="2023-07" db="EMBL/GenBank/DDBJ databases">
        <title>Sequencing the genomes of 1000 actinobacteria strains.</title>
        <authorList>
            <person name="Klenk H.-P."/>
        </authorList>
    </citation>
    <scope>NUCLEOTIDE SEQUENCE [LARGE SCALE GENOMIC DNA]</scope>
    <source>
        <strain evidence="1 2">DSM 44109</strain>
    </source>
</reference>
<keyword evidence="2" id="KW-1185">Reference proteome</keyword>
<organism evidence="1 2">
    <name type="scientific">Streptosporangium brasiliense</name>
    <dbReference type="NCBI Taxonomy" id="47480"/>
    <lineage>
        <taxon>Bacteria</taxon>
        <taxon>Bacillati</taxon>
        <taxon>Actinomycetota</taxon>
        <taxon>Actinomycetes</taxon>
        <taxon>Streptosporangiales</taxon>
        <taxon>Streptosporangiaceae</taxon>
        <taxon>Streptosporangium</taxon>
    </lineage>
</organism>
<gene>
    <name evidence="1" type="ORF">J2S55_007313</name>
</gene>
<dbReference type="EMBL" id="JAUSRB010000002">
    <property type="protein sequence ID" value="MDP9868047.1"/>
    <property type="molecule type" value="Genomic_DNA"/>
</dbReference>
<evidence type="ECO:0000313" key="2">
    <source>
        <dbReference type="Proteomes" id="UP001230426"/>
    </source>
</evidence>
<accession>A0ABT9RFH3</accession>
<sequence>MNVTVVGQAVEAAHVPARAGGATTAIIATKLTAPANELPRRLFDTAGFPSSHPARSGPSWVIDILLRHRPAGAIRVLVCQLLVILRGFR</sequence>
<comment type="caution">
    <text evidence="1">The sequence shown here is derived from an EMBL/GenBank/DDBJ whole genome shotgun (WGS) entry which is preliminary data.</text>
</comment>